<accession>A0ABY6BM36</accession>
<name>A0ABY6BM36_9GAMM</name>
<sequence>MSFDLFVLGDALWNVPELPSRLRKTLHDGGLDCEWHPDFVLTRTFRSAVVPFKIRINPEAVPEHDCYGDQPLLSFLHLARSSNDRLGHIRRAPWPLKLRAFSAATEYMLTTSAGRTPLDFRLQLTFAAALCLYANGTLVDPQDDQTYFERRKAYPHLFLLARHNDIASAREEPEWDLPRFDSWPALQIS</sequence>
<reference evidence="1" key="1">
    <citation type="submission" date="2022-09" db="EMBL/GenBank/DDBJ databases">
        <title>Tahibacter sp. nov., isolated from a fresh water.</title>
        <authorList>
            <person name="Baek J.H."/>
            <person name="Lee J.K."/>
            <person name="Kim J.M."/>
            <person name="Jeon C.O."/>
        </authorList>
    </citation>
    <scope>NUCLEOTIDE SEQUENCE</scope>
    <source>
        <strain evidence="1">W38</strain>
    </source>
</reference>
<organism evidence="1 2">
    <name type="scientific">Tahibacter amnicola</name>
    <dbReference type="NCBI Taxonomy" id="2976241"/>
    <lineage>
        <taxon>Bacteria</taxon>
        <taxon>Pseudomonadati</taxon>
        <taxon>Pseudomonadota</taxon>
        <taxon>Gammaproteobacteria</taxon>
        <taxon>Lysobacterales</taxon>
        <taxon>Rhodanobacteraceae</taxon>
        <taxon>Tahibacter</taxon>
    </lineage>
</organism>
<proteinExistence type="predicted"/>
<gene>
    <name evidence="1" type="ORF">N4264_13005</name>
</gene>
<protein>
    <submittedName>
        <fullName evidence="1">Uncharacterized protein</fullName>
    </submittedName>
</protein>
<keyword evidence="2" id="KW-1185">Reference proteome</keyword>
<evidence type="ECO:0000313" key="1">
    <source>
        <dbReference type="EMBL" id="UXI70513.1"/>
    </source>
</evidence>
<dbReference type="EMBL" id="CP104694">
    <property type="protein sequence ID" value="UXI70513.1"/>
    <property type="molecule type" value="Genomic_DNA"/>
</dbReference>
<dbReference type="RefSeq" id="WP_261697461.1">
    <property type="nucleotide sequence ID" value="NZ_CP104694.1"/>
</dbReference>
<dbReference type="Proteomes" id="UP001064632">
    <property type="component" value="Chromosome"/>
</dbReference>
<evidence type="ECO:0000313" key="2">
    <source>
        <dbReference type="Proteomes" id="UP001064632"/>
    </source>
</evidence>